<proteinExistence type="inferred from homology"/>
<dbReference type="InterPro" id="IPR036974">
    <property type="entry name" value="PUA_sf"/>
</dbReference>
<dbReference type="PANTHER" id="PTHR43654:SF1">
    <property type="entry name" value="ISOPENTENYL PHOSPHATE KINASE"/>
    <property type="match status" value="1"/>
</dbReference>
<dbReference type="EMBL" id="UHJL01000001">
    <property type="protein sequence ID" value="SUQ19754.1"/>
    <property type="molecule type" value="Genomic_DNA"/>
</dbReference>
<sequence length="379" mass="41458">MSELRKNILDEARRVVVKIGSRILVDSERGGVRTRYIQKLADSVARLMDAGKEVVIVTSGAVGTGMAELGYKQKPTVLAEKQACAAVGQIDLMYAYREMFRWVQLSVGQILLSAEDFRDRARYKNLQNTIKAMLARKIVPIINENDSLAVAEIKVGDNDKLSSDVALFLDADLLLIFTDEDGLFDDNPKKNPNARLLNFVPEITPAILALAGKPGEAGSAVSTGGMRSKLEAIRNVTKSGANAFLASGMKVLPHQVFFENATGTLFAGSKKKLNSRQRWLSFITTPRGSVIVDEGGVKALRENHSSLLPVGVIAVQKHFDKGDLIEVLDEKKNPVARGVAGFDSETLKLVLRKKTAQVHEILGKNVPDELIHKNDLVVF</sequence>
<comment type="catalytic activity">
    <reaction evidence="8">
        <text>L-glutamate + ATP = L-glutamyl 5-phosphate + ADP</text>
        <dbReference type="Rhea" id="RHEA:14877"/>
        <dbReference type="ChEBI" id="CHEBI:29985"/>
        <dbReference type="ChEBI" id="CHEBI:30616"/>
        <dbReference type="ChEBI" id="CHEBI:58274"/>
        <dbReference type="ChEBI" id="CHEBI:456216"/>
        <dbReference type="EC" id="2.7.2.11"/>
    </reaction>
</comment>
<comment type="subcellular location">
    <subcellularLocation>
        <location evidence="8">Cytoplasm</location>
    </subcellularLocation>
</comment>
<keyword evidence="6 8" id="KW-0418">Kinase</keyword>
<comment type="function">
    <text evidence="8">Catalyzes the transfer of a phosphate group to glutamate to form L-glutamate 5-phosphate.</text>
</comment>
<evidence type="ECO:0000256" key="3">
    <source>
        <dbReference type="ARBA" id="ARBA00022650"/>
    </source>
</evidence>
<feature type="binding site" evidence="8">
    <location>
        <position position="158"/>
    </location>
    <ligand>
        <name>substrate</name>
    </ligand>
</feature>
<feature type="binding site" evidence="8">
    <location>
        <position position="146"/>
    </location>
    <ligand>
        <name>substrate</name>
    </ligand>
</feature>
<dbReference type="UniPathway" id="UPA00098">
    <property type="reaction ID" value="UER00359"/>
</dbReference>
<feature type="binding site" evidence="8">
    <location>
        <begin position="178"/>
        <end position="179"/>
    </location>
    <ligand>
        <name>ATP</name>
        <dbReference type="ChEBI" id="CHEBI:30616"/>
    </ligand>
</feature>
<dbReference type="Proteomes" id="UP000255423">
    <property type="component" value="Unassembled WGS sequence"/>
</dbReference>
<gene>
    <name evidence="8" type="primary">proB</name>
    <name evidence="10" type="ORF">SAMN05661053_0995</name>
</gene>
<evidence type="ECO:0000256" key="6">
    <source>
        <dbReference type="ARBA" id="ARBA00022777"/>
    </source>
</evidence>
<dbReference type="Gene3D" id="3.40.1160.10">
    <property type="entry name" value="Acetylglutamate kinase-like"/>
    <property type="match status" value="2"/>
</dbReference>
<dbReference type="CDD" id="cd04242">
    <property type="entry name" value="AAK_G5K_ProB"/>
    <property type="match status" value="1"/>
</dbReference>
<dbReference type="InterPro" id="IPR001057">
    <property type="entry name" value="Glu/AcGlu_kinase"/>
</dbReference>
<dbReference type="RefSeq" id="WP_109572303.1">
    <property type="nucleotide sequence ID" value="NZ_UHJL01000001.1"/>
</dbReference>
<keyword evidence="7 8" id="KW-0067">ATP-binding</keyword>
<keyword evidence="5 8" id="KW-0547">Nucleotide-binding</keyword>
<evidence type="ECO:0000256" key="4">
    <source>
        <dbReference type="ARBA" id="ARBA00022679"/>
    </source>
</evidence>
<evidence type="ECO:0000256" key="5">
    <source>
        <dbReference type="ARBA" id="ARBA00022741"/>
    </source>
</evidence>
<dbReference type="EC" id="2.7.2.11" evidence="8"/>
<comment type="pathway">
    <text evidence="8">Amino-acid biosynthesis; L-proline biosynthesis; L-glutamate 5-semialdehyde from L-glutamate: step 1/2.</text>
</comment>
<dbReference type="SUPFAM" id="SSF53633">
    <property type="entry name" value="Carbamate kinase-like"/>
    <property type="match status" value="1"/>
</dbReference>
<evidence type="ECO:0000256" key="2">
    <source>
        <dbReference type="ARBA" id="ARBA00022605"/>
    </source>
</evidence>
<dbReference type="FunFam" id="3.40.1160.10:FF:000018">
    <property type="entry name" value="Glutamate 5-kinase"/>
    <property type="match status" value="1"/>
</dbReference>
<feature type="domain" description="PUA" evidence="9">
    <location>
        <begin position="288"/>
        <end position="371"/>
    </location>
</feature>
<dbReference type="HAMAP" id="MF_00456">
    <property type="entry name" value="ProB"/>
    <property type="match status" value="1"/>
</dbReference>
<dbReference type="GO" id="GO:0005829">
    <property type="term" value="C:cytosol"/>
    <property type="evidence" value="ECO:0007669"/>
    <property type="project" value="TreeGrafter"/>
</dbReference>
<feature type="binding site" evidence="8">
    <location>
        <begin position="223"/>
        <end position="229"/>
    </location>
    <ligand>
        <name>ATP</name>
        <dbReference type="ChEBI" id="CHEBI:30616"/>
    </ligand>
</feature>
<dbReference type="GO" id="GO:0005524">
    <property type="term" value="F:ATP binding"/>
    <property type="evidence" value="ECO:0007669"/>
    <property type="project" value="UniProtKB-KW"/>
</dbReference>
<evidence type="ECO:0000313" key="10">
    <source>
        <dbReference type="EMBL" id="SUQ19754.1"/>
    </source>
</evidence>
<dbReference type="Pfam" id="PF00696">
    <property type="entry name" value="AA_kinase"/>
    <property type="match status" value="1"/>
</dbReference>
<dbReference type="InterPro" id="IPR002478">
    <property type="entry name" value="PUA"/>
</dbReference>
<evidence type="ECO:0000256" key="8">
    <source>
        <dbReference type="HAMAP-Rule" id="MF_00456"/>
    </source>
</evidence>
<dbReference type="Gene3D" id="2.30.130.10">
    <property type="entry name" value="PUA domain"/>
    <property type="match status" value="1"/>
</dbReference>
<keyword evidence="4 8" id="KW-0808">Transferase</keyword>
<dbReference type="SUPFAM" id="SSF88697">
    <property type="entry name" value="PUA domain-like"/>
    <property type="match status" value="1"/>
</dbReference>
<evidence type="ECO:0000256" key="1">
    <source>
        <dbReference type="ARBA" id="ARBA00022490"/>
    </source>
</evidence>
<dbReference type="InterPro" id="IPR015947">
    <property type="entry name" value="PUA-like_sf"/>
</dbReference>
<evidence type="ECO:0000313" key="11">
    <source>
        <dbReference type="Proteomes" id="UP000255423"/>
    </source>
</evidence>
<dbReference type="Pfam" id="PF01472">
    <property type="entry name" value="PUA"/>
    <property type="match status" value="1"/>
</dbReference>
<keyword evidence="1 8" id="KW-0963">Cytoplasm</keyword>
<evidence type="ECO:0000256" key="7">
    <source>
        <dbReference type="ARBA" id="ARBA00022840"/>
    </source>
</evidence>
<evidence type="ECO:0000259" key="9">
    <source>
        <dbReference type="SMART" id="SM00359"/>
    </source>
</evidence>
<feature type="binding site" evidence="8">
    <location>
        <position position="18"/>
    </location>
    <ligand>
        <name>ATP</name>
        <dbReference type="ChEBI" id="CHEBI:30616"/>
    </ligand>
</feature>
<dbReference type="GO" id="GO:0003723">
    <property type="term" value="F:RNA binding"/>
    <property type="evidence" value="ECO:0007669"/>
    <property type="project" value="InterPro"/>
</dbReference>
<dbReference type="SMART" id="SM00359">
    <property type="entry name" value="PUA"/>
    <property type="match status" value="1"/>
</dbReference>
<dbReference type="InterPro" id="IPR041739">
    <property type="entry name" value="G5K_ProB"/>
</dbReference>
<dbReference type="InterPro" id="IPR005715">
    <property type="entry name" value="Glu_5kinase/COase_Synthase"/>
</dbReference>
<reference evidence="10 11" key="1">
    <citation type="submission" date="2017-08" db="EMBL/GenBank/DDBJ databases">
        <authorList>
            <person name="de Groot N.N."/>
        </authorList>
    </citation>
    <scope>NUCLEOTIDE SEQUENCE [LARGE SCALE GENOMIC DNA]</scope>
    <source>
        <strain evidence="10 11">HM2</strain>
    </source>
</reference>
<keyword evidence="3 8" id="KW-0641">Proline biosynthesis</keyword>
<dbReference type="PIRSF" id="PIRSF000729">
    <property type="entry name" value="GK"/>
    <property type="match status" value="1"/>
</dbReference>
<feature type="binding site" evidence="8">
    <location>
        <position position="59"/>
    </location>
    <ligand>
        <name>substrate</name>
    </ligand>
</feature>
<dbReference type="PROSITE" id="PS50890">
    <property type="entry name" value="PUA"/>
    <property type="match status" value="1"/>
</dbReference>
<comment type="similarity">
    <text evidence="8">Belongs to the glutamate 5-kinase family.</text>
</comment>
<dbReference type="InterPro" id="IPR001048">
    <property type="entry name" value="Asp/Glu/Uridylate_kinase"/>
</dbReference>
<name>A0A380RWG8_FIBSU</name>
<dbReference type="GO" id="GO:0004349">
    <property type="term" value="F:glutamate 5-kinase activity"/>
    <property type="evidence" value="ECO:0007669"/>
    <property type="project" value="UniProtKB-UniRule"/>
</dbReference>
<dbReference type="AlphaFoldDB" id="A0A380RWG8"/>
<keyword evidence="2 8" id="KW-0028">Amino-acid biosynthesis</keyword>
<protein>
    <recommendedName>
        <fullName evidence="8">Glutamate 5-kinase</fullName>
        <ecNumber evidence="8">2.7.2.11</ecNumber>
    </recommendedName>
    <alternativeName>
        <fullName evidence="8">Gamma-glutamyl kinase</fullName>
        <shortName evidence="8">GK</shortName>
    </alternativeName>
</protein>
<dbReference type="CDD" id="cd21157">
    <property type="entry name" value="PUA_G5K"/>
    <property type="match status" value="1"/>
</dbReference>
<dbReference type="InterPro" id="IPR036393">
    <property type="entry name" value="AceGlu_kinase-like_sf"/>
</dbReference>
<dbReference type="PRINTS" id="PR00474">
    <property type="entry name" value="GLU5KINASE"/>
</dbReference>
<dbReference type="PANTHER" id="PTHR43654">
    <property type="entry name" value="GLUTAMATE 5-KINASE"/>
    <property type="match status" value="1"/>
</dbReference>
<dbReference type="GO" id="GO:0055129">
    <property type="term" value="P:L-proline biosynthetic process"/>
    <property type="evidence" value="ECO:0007669"/>
    <property type="project" value="UniProtKB-UniRule"/>
</dbReference>
<dbReference type="NCBIfam" id="TIGR01027">
    <property type="entry name" value="proB"/>
    <property type="match status" value="1"/>
</dbReference>
<organism evidence="10 11">
    <name type="scientific">Fibrobacter succinogenes</name>
    <name type="common">Bacteroides succinogenes</name>
    <dbReference type="NCBI Taxonomy" id="833"/>
    <lineage>
        <taxon>Bacteria</taxon>
        <taxon>Pseudomonadati</taxon>
        <taxon>Fibrobacterota</taxon>
        <taxon>Fibrobacteria</taxon>
        <taxon>Fibrobacterales</taxon>
        <taxon>Fibrobacteraceae</taxon>
        <taxon>Fibrobacter</taxon>
    </lineage>
</organism>
<dbReference type="InterPro" id="IPR011529">
    <property type="entry name" value="Glu_5kinase"/>
</dbReference>
<accession>A0A380RWG8</accession>